<dbReference type="AlphaFoldDB" id="A0A098EJK4"/>
<dbReference type="InterPro" id="IPR035940">
    <property type="entry name" value="CAP_sf"/>
</dbReference>
<dbReference type="EMBL" id="CCXS01000001">
    <property type="protein sequence ID" value="CEG21977.1"/>
    <property type="molecule type" value="Genomic_DNA"/>
</dbReference>
<feature type="domain" description="SLH" evidence="2">
    <location>
        <begin position="141"/>
        <end position="204"/>
    </location>
</feature>
<reference evidence="3 4" key="1">
    <citation type="submission" date="2014-09" db="EMBL/GenBank/DDBJ databases">
        <authorList>
            <person name="Urmite Genomes Urmite Genomes"/>
        </authorList>
    </citation>
    <scope>NUCLEOTIDE SEQUENCE [LARGE SCALE GENOMIC DNA]</scope>
    <source>
        <strain evidence="3 4">ES2</strain>
    </source>
</reference>
<dbReference type="InterPro" id="IPR001119">
    <property type="entry name" value="SLH_dom"/>
</dbReference>
<evidence type="ECO:0000256" key="1">
    <source>
        <dbReference type="SAM" id="SignalP"/>
    </source>
</evidence>
<feature type="domain" description="SLH" evidence="2">
    <location>
        <begin position="21"/>
        <end position="84"/>
    </location>
</feature>
<evidence type="ECO:0000313" key="3">
    <source>
        <dbReference type="EMBL" id="CEG21977.1"/>
    </source>
</evidence>
<organism evidence="3 4">
    <name type="scientific">Planococcus massiliensis</name>
    <dbReference type="NCBI Taxonomy" id="1499687"/>
    <lineage>
        <taxon>Bacteria</taxon>
        <taxon>Bacillati</taxon>
        <taxon>Bacillota</taxon>
        <taxon>Bacilli</taxon>
        <taxon>Bacillales</taxon>
        <taxon>Caryophanaceae</taxon>
        <taxon>Planococcus</taxon>
    </lineage>
</organism>
<proteinExistence type="predicted"/>
<dbReference type="RefSeq" id="WP_052650718.1">
    <property type="nucleotide sequence ID" value="NZ_CCXS01000001.1"/>
</dbReference>
<dbReference type="PANTHER" id="PTHR43308:SF5">
    <property type="entry name" value="S-LAYER PROTEIN _ PEPTIDOGLYCAN ENDO-BETA-N-ACETYLGLUCOSAMINIDASE"/>
    <property type="match status" value="1"/>
</dbReference>
<keyword evidence="4" id="KW-1185">Reference proteome</keyword>
<dbReference type="STRING" id="1499687.BN1080_00897"/>
<name>A0A098EJK4_9BACL</name>
<feature type="domain" description="SLH" evidence="2">
    <location>
        <begin position="85"/>
        <end position="140"/>
    </location>
</feature>
<dbReference type="InterPro" id="IPR051465">
    <property type="entry name" value="Cell_Envelope_Struct_Comp"/>
</dbReference>
<gene>
    <name evidence="3" type="primary">ctc_3</name>
    <name evidence="3" type="ORF">BN1080_00897</name>
</gene>
<dbReference type="PANTHER" id="PTHR43308">
    <property type="entry name" value="OUTER MEMBRANE PROTEIN ALPHA-RELATED"/>
    <property type="match status" value="1"/>
</dbReference>
<dbReference type="Pfam" id="PF00188">
    <property type="entry name" value="CAP"/>
    <property type="match status" value="1"/>
</dbReference>
<accession>A0A098EJK4</accession>
<evidence type="ECO:0000313" key="4">
    <source>
        <dbReference type="Proteomes" id="UP000043699"/>
    </source>
</evidence>
<protein>
    <submittedName>
        <fullName evidence="3">S-layer protein</fullName>
    </submittedName>
</protein>
<dbReference type="OrthoDB" id="9783944at2"/>
<dbReference type="Proteomes" id="UP000043699">
    <property type="component" value="Unassembled WGS sequence"/>
</dbReference>
<dbReference type="SUPFAM" id="SSF55797">
    <property type="entry name" value="PR-1-like"/>
    <property type="match status" value="1"/>
</dbReference>
<dbReference type="CDD" id="cd05379">
    <property type="entry name" value="CAP_bacterial"/>
    <property type="match status" value="1"/>
</dbReference>
<feature type="chain" id="PRO_5001940552" evidence="1">
    <location>
        <begin position="23"/>
        <end position="344"/>
    </location>
</feature>
<dbReference type="Pfam" id="PF00395">
    <property type="entry name" value="SLH"/>
    <property type="match status" value="3"/>
</dbReference>
<dbReference type="Gene3D" id="3.40.33.10">
    <property type="entry name" value="CAP"/>
    <property type="match status" value="1"/>
</dbReference>
<feature type="signal peptide" evidence="1">
    <location>
        <begin position="1"/>
        <end position="22"/>
    </location>
</feature>
<sequence length="344" mass="38198">MKKYLSAAIILFLFLLPMTVSAHHFTDLSKKHWAYHSVHTLADSGIITGYSNGNFKPSQEITRAQAAIVLAKALKIDGKTSFKAKFKDVPTSHYAYKQINALTEKGVFSDAGSFNPEAPLTRAQMAKILIKGFGIQVDSNHLESYQDVPKDYWGHDYIITIAEVGISYGVTRTTFQPGASVTRAQLAAFTERALKFDQRVKDKSITYDANLKLYSGINSVAFDTIAMVNKERAKKGLKMLKEDPALSKIAQLKAEDMVDNSYFAHVSPLYGKPSEMAVHFGYPTNQVGENIALGYASSRETMDAWMESKGHKDNILLPSYTSIGVGYVEDEDGIPYWVHLFAIN</sequence>
<dbReference type="PROSITE" id="PS51272">
    <property type="entry name" value="SLH"/>
    <property type="match status" value="3"/>
</dbReference>
<keyword evidence="1" id="KW-0732">Signal</keyword>
<evidence type="ECO:0000259" key="2">
    <source>
        <dbReference type="PROSITE" id="PS51272"/>
    </source>
</evidence>
<dbReference type="InterPro" id="IPR014044">
    <property type="entry name" value="CAP_dom"/>
</dbReference>